<dbReference type="AlphaFoldDB" id="G5NLU7"/>
<name>G5NLU7_SALET</name>
<organism evidence="1 2">
    <name type="scientific">Salmonella enterica subsp. enterica serovar Inverness str. R8-3668</name>
    <dbReference type="NCBI Taxonomy" id="913075"/>
    <lineage>
        <taxon>Bacteria</taxon>
        <taxon>Pseudomonadati</taxon>
        <taxon>Pseudomonadota</taxon>
        <taxon>Gammaproteobacteria</taxon>
        <taxon>Enterobacterales</taxon>
        <taxon>Enterobacteriaceae</taxon>
        <taxon>Salmonella</taxon>
    </lineage>
</organism>
<dbReference type="BioCyc" id="SENT913075:G120P-405-MONOMER"/>
<reference evidence="1 2" key="1">
    <citation type="journal article" date="2011" name="BMC Genomics">
        <title>Genome sequencing reveals diversification of virulence factor content and possible host adaptation in distinct subpopulations of Salmonella enterica.</title>
        <authorList>
            <person name="den Bakker H.C."/>
            <person name="Moreno Switt A.I."/>
            <person name="Govoni G."/>
            <person name="Cummings C.A."/>
            <person name="Ranieri M.L."/>
            <person name="Degoricija L."/>
            <person name="Hoelzer K."/>
            <person name="Rodriguez-Rivera L.D."/>
            <person name="Brown S."/>
            <person name="Bolchacova E."/>
            <person name="Furtado M.R."/>
            <person name="Wiedmann M."/>
        </authorList>
    </citation>
    <scope>NUCLEOTIDE SEQUENCE [LARGE SCALE GENOMIC DNA]</scope>
    <source>
        <strain evidence="1 2">R8-3668</strain>
    </source>
</reference>
<dbReference type="EMBL" id="AFCO01002013">
    <property type="protein sequence ID" value="EHC48091.1"/>
    <property type="molecule type" value="Genomic_DNA"/>
</dbReference>
<evidence type="ECO:0000313" key="1">
    <source>
        <dbReference type="EMBL" id="EHC48091.1"/>
    </source>
</evidence>
<sequence length="40" mass="4468">MWFGIVTGDENRRTIIPVILQAAGALAACDPNYSGYYTYR</sequence>
<dbReference type="Proteomes" id="UP000003532">
    <property type="component" value="Unassembled WGS sequence"/>
</dbReference>
<gene>
    <name evidence="1" type="ORF">LTSEINV_6204</name>
</gene>
<protein>
    <submittedName>
        <fullName evidence="1">Uncharacterized protein</fullName>
    </submittedName>
</protein>
<comment type="caution">
    <text evidence="1">The sequence shown here is derived from an EMBL/GenBank/DDBJ whole genome shotgun (WGS) entry which is preliminary data.</text>
</comment>
<evidence type="ECO:0000313" key="2">
    <source>
        <dbReference type="Proteomes" id="UP000003532"/>
    </source>
</evidence>
<accession>G5NLU7</accession>
<proteinExistence type="predicted"/>